<dbReference type="Proteomes" id="UP000003803">
    <property type="component" value="Unassembled WGS sequence"/>
</dbReference>
<dbReference type="AlphaFoldDB" id="B0PEU8"/>
<reference evidence="1" key="2">
    <citation type="submission" date="2013-09" db="EMBL/GenBank/DDBJ databases">
        <title>Draft genome sequence of Anaerotruncus colihominis(DSM 17241).</title>
        <authorList>
            <person name="Sudarsanam P."/>
            <person name="Ley R."/>
            <person name="Guruge J."/>
            <person name="Turnbaugh P.J."/>
            <person name="Mahowald M."/>
            <person name="Liep D."/>
            <person name="Gordon J."/>
        </authorList>
    </citation>
    <scope>NUCLEOTIDE SEQUENCE</scope>
    <source>
        <strain evidence="1">DSM 17241</strain>
    </source>
</reference>
<gene>
    <name evidence="1" type="ORF">ANACOL_03326</name>
</gene>
<dbReference type="HOGENOM" id="CLU_2766805_0_0_9"/>
<dbReference type="EMBL" id="ABGD02000025">
    <property type="protein sequence ID" value="EDS09881.1"/>
    <property type="molecule type" value="Genomic_DNA"/>
</dbReference>
<organism evidence="1 2">
    <name type="scientific">Anaerotruncus colihominis DSM 17241</name>
    <dbReference type="NCBI Taxonomy" id="445972"/>
    <lineage>
        <taxon>Bacteria</taxon>
        <taxon>Bacillati</taxon>
        <taxon>Bacillota</taxon>
        <taxon>Clostridia</taxon>
        <taxon>Eubacteriales</taxon>
        <taxon>Oscillospiraceae</taxon>
        <taxon>Anaerotruncus</taxon>
    </lineage>
</organism>
<proteinExistence type="predicted"/>
<accession>B0PEU8</accession>
<evidence type="ECO:0000313" key="2">
    <source>
        <dbReference type="Proteomes" id="UP000003803"/>
    </source>
</evidence>
<name>B0PEU8_9FIRM</name>
<keyword evidence="2" id="KW-1185">Reference proteome</keyword>
<evidence type="ECO:0000313" key="1">
    <source>
        <dbReference type="EMBL" id="EDS09881.1"/>
    </source>
</evidence>
<sequence length="69" mass="7684">MRGGENVDNKEIALRLTEAMLSANVLILETAQNSIFPKEDINSQNAQVIADSYCEILQLLDEQVCESDQ</sequence>
<reference evidence="1" key="1">
    <citation type="submission" date="2007-11" db="EMBL/GenBank/DDBJ databases">
        <authorList>
            <person name="Fulton L."/>
            <person name="Clifton S."/>
            <person name="Fulton B."/>
            <person name="Xu J."/>
            <person name="Minx P."/>
            <person name="Pepin K.H."/>
            <person name="Johnson M."/>
            <person name="Thiruvilangam P."/>
            <person name="Bhonagiri V."/>
            <person name="Nash W.E."/>
            <person name="Mardis E.R."/>
            <person name="Wilson R.K."/>
        </authorList>
    </citation>
    <scope>NUCLEOTIDE SEQUENCE [LARGE SCALE GENOMIC DNA]</scope>
    <source>
        <strain evidence="1">DSM 17241</strain>
    </source>
</reference>
<protein>
    <submittedName>
        <fullName evidence="1">Uncharacterized protein</fullName>
    </submittedName>
</protein>
<comment type="caution">
    <text evidence="1">The sequence shown here is derived from an EMBL/GenBank/DDBJ whole genome shotgun (WGS) entry which is preliminary data.</text>
</comment>